<evidence type="ECO:0000313" key="4">
    <source>
        <dbReference type="EMBL" id="AWV98344.1"/>
    </source>
</evidence>
<evidence type="ECO:0000256" key="2">
    <source>
        <dbReference type="SAM" id="SignalP"/>
    </source>
</evidence>
<dbReference type="Gene3D" id="3.40.50.1820">
    <property type="entry name" value="alpha/beta hydrolase"/>
    <property type="match status" value="1"/>
</dbReference>
<dbReference type="KEGG" id="als:DJ013_09235"/>
<keyword evidence="1 2" id="KW-0732">Signal</keyword>
<feature type="chain" id="PRO_5016262268" evidence="2">
    <location>
        <begin position="22"/>
        <end position="257"/>
    </location>
</feature>
<dbReference type="InterPro" id="IPR029058">
    <property type="entry name" value="AB_hydrolase_fold"/>
</dbReference>
<dbReference type="InterPro" id="IPR050955">
    <property type="entry name" value="Plant_Biomass_Hydrol_Est"/>
</dbReference>
<proteinExistence type="predicted"/>
<dbReference type="AlphaFoldDB" id="A0A2Z4GB27"/>
<dbReference type="EMBL" id="CP029480">
    <property type="protein sequence ID" value="AWV98344.1"/>
    <property type="molecule type" value="Genomic_DNA"/>
</dbReference>
<dbReference type="PANTHER" id="PTHR43037:SF1">
    <property type="entry name" value="BLL1128 PROTEIN"/>
    <property type="match status" value="1"/>
</dbReference>
<organism evidence="4 5">
    <name type="scientific">Arcticibacterium luteifluviistationis</name>
    <dbReference type="NCBI Taxonomy" id="1784714"/>
    <lineage>
        <taxon>Bacteria</taxon>
        <taxon>Pseudomonadati</taxon>
        <taxon>Bacteroidota</taxon>
        <taxon>Cytophagia</taxon>
        <taxon>Cytophagales</taxon>
        <taxon>Leadbetterellaceae</taxon>
        <taxon>Arcticibacterium</taxon>
    </lineage>
</organism>
<evidence type="ECO:0000259" key="3">
    <source>
        <dbReference type="Pfam" id="PF02230"/>
    </source>
</evidence>
<dbReference type="Proteomes" id="UP000249873">
    <property type="component" value="Chromosome"/>
</dbReference>
<feature type="signal peptide" evidence="2">
    <location>
        <begin position="1"/>
        <end position="21"/>
    </location>
</feature>
<keyword evidence="5" id="KW-1185">Reference proteome</keyword>
<accession>A0A2Z4GB27</accession>
<dbReference type="SUPFAM" id="SSF53474">
    <property type="entry name" value="alpha/beta-Hydrolases"/>
    <property type="match status" value="1"/>
</dbReference>
<reference evidence="4 5" key="1">
    <citation type="submission" date="2018-05" db="EMBL/GenBank/DDBJ databases">
        <title>Complete genome sequence of Arcticibacterium luteifluviistationis SM1504T, a cytophagaceae bacterium isolated from Arctic surface seawater.</title>
        <authorList>
            <person name="Li Y."/>
            <person name="Qin Q.-L."/>
        </authorList>
    </citation>
    <scope>NUCLEOTIDE SEQUENCE [LARGE SCALE GENOMIC DNA]</scope>
    <source>
        <strain evidence="4 5">SM1504</strain>
    </source>
</reference>
<evidence type="ECO:0000313" key="5">
    <source>
        <dbReference type="Proteomes" id="UP000249873"/>
    </source>
</evidence>
<protein>
    <submittedName>
        <fullName evidence="4">Phospholipase</fullName>
    </submittedName>
</protein>
<dbReference type="PANTHER" id="PTHR43037">
    <property type="entry name" value="UNNAMED PRODUCT-RELATED"/>
    <property type="match status" value="1"/>
</dbReference>
<name>A0A2Z4GB27_9BACT</name>
<dbReference type="GO" id="GO:0016787">
    <property type="term" value="F:hydrolase activity"/>
    <property type="evidence" value="ECO:0007669"/>
    <property type="project" value="InterPro"/>
</dbReference>
<dbReference type="RefSeq" id="WP_111371527.1">
    <property type="nucleotide sequence ID" value="NZ_CP029480.1"/>
</dbReference>
<gene>
    <name evidence="4" type="ORF">DJ013_09235</name>
</gene>
<feature type="domain" description="Phospholipase/carboxylesterase/thioesterase" evidence="3">
    <location>
        <begin position="49"/>
        <end position="243"/>
    </location>
</feature>
<dbReference type="OrthoDB" id="9764953at2"/>
<sequence length="257" mass="29367">MKSLFLSFLFSLLILPGFAQKEKYKSATFTDSQGTELNYRILYPKNYQADKKYPLILFLHGAGERGNDNESQLKHGSWVFTDKLKENPAIVILPQCPKEGYWSSANITRDKYPLEINFNYNNQETPALHAAIELTKSFIKTKKADKHRVYITGLSMGGMGTFEAVYRYPKLFAAAMPVCGGGEVSAYGKKQAKIPFWIFHGDVDGVVDVQNSREMYAKLKSLNANVTYTEYPGVNHNSWDNAFKEEAYPTWFFQFKR</sequence>
<evidence type="ECO:0000256" key="1">
    <source>
        <dbReference type="ARBA" id="ARBA00022729"/>
    </source>
</evidence>
<dbReference type="Pfam" id="PF02230">
    <property type="entry name" value="Abhydrolase_2"/>
    <property type="match status" value="1"/>
</dbReference>
<dbReference type="InterPro" id="IPR003140">
    <property type="entry name" value="PLipase/COase/thioEstase"/>
</dbReference>